<organism evidence="1 2">
    <name type="scientific">Klebsiella pneumoniae</name>
    <dbReference type="NCBI Taxonomy" id="573"/>
    <lineage>
        <taxon>Bacteria</taxon>
        <taxon>Pseudomonadati</taxon>
        <taxon>Pseudomonadota</taxon>
        <taxon>Gammaproteobacteria</taxon>
        <taxon>Enterobacterales</taxon>
        <taxon>Enterobacteriaceae</taxon>
        <taxon>Klebsiella/Raoultella group</taxon>
        <taxon>Klebsiella</taxon>
        <taxon>Klebsiella pneumoniae complex</taxon>
    </lineage>
</organism>
<evidence type="ECO:0000313" key="1">
    <source>
        <dbReference type="EMBL" id="MBD3721815.1"/>
    </source>
</evidence>
<name>A0A927E1W2_KLEPN</name>
<gene>
    <name evidence="1" type="ORF">IE992_29890</name>
</gene>
<dbReference type="AlphaFoldDB" id="A0A927E1W2"/>
<accession>A0A927E1W2</accession>
<protein>
    <submittedName>
        <fullName evidence="1">Uncharacterized protein</fullName>
    </submittedName>
</protein>
<reference evidence="1" key="1">
    <citation type="submission" date="2020-07" db="EMBL/GenBank/DDBJ databases">
        <title>Clinical and genomic characterization of carbapenemase-producing Enterobacterales causing secondary infections during the COVID-19 crisis at a New York City hospital.</title>
        <authorList>
            <person name="Gomez-Simmonds A."/>
            <person name="Annavajhala M.K."/>
            <person name="Uhlemann A.-C."/>
        </authorList>
    </citation>
    <scope>NUCLEOTIDE SEQUENCE</scope>
    <source>
        <strain evidence="1">NK1607</strain>
    </source>
</reference>
<comment type="caution">
    <text evidence="1">The sequence shown here is derived from an EMBL/GenBank/DDBJ whole genome shotgun (WGS) entry which is preliminary data.</text>
</comment>
<dbReference type="EMBL" id="JACXTJ010000008">
    <property type="protein sequence ID" value="MBD3721815.1"/>
    <property type="molecule type" value="Genomic_DNA"/>
</dbReference>
<dbReference type="Proteomes" id="UP000609027">
    <property type="component" value="Unassembled WGS sequence"/>
</dbReference>
<proteinExistence type="predicted"/>
<evidence type="ECO:0000313" key="2">
    <source>
        <dbReference type="Proteomes" id="UP000609027"/>
    </source>
</evidence>
<sequence length="87" mass="9530">MENFCTREATLKDNATTQKVNRTYQQVVTLNYARSTRQWSGNLTIPTNGRLLNASVDGEPLVIPLGLKNAIPKGRCGIAARVQSVKA</sequence>